<protein>
    <submittedName>
        <fullName evidence="2">Uncharacterized protein</fullName>
    </submittedName>
</protein>
<keyword evidence="3" id="KW-1185">Reference proteome</keyword>
<keyword evidence="1" id="KW-1133">Transmembrane helix</keyword>
<sequence>MSSLSALRYKITVNPSYYAGIVVFLLYCLAILLALFVTPLTLISSILYLLLFLIAFIAAKYAVRQVAELLLSESGLVERKLGDKDYAGQISEASFYNRFFIFLILKEMKSGLFDKGEKQFVLIYRDAISVADYRLLARIINSGRN</sequence>
<feature type="transmembrane region" description="Helical" evidence="1">
    <location>
        <begin position="16"/>
        <end position="36"/>
    </location>
</feature>
<accession>A0ABQ6E679</accession>
<keyword evidence="1" id="KW-0472">Membrane</keyword>
<reference evidence="3" key="1">
    <citation type="journal article" date="2019" name="Int. J. Syst. Evol. Microbiol.">
        <title>The Global Catalogue of Microorganisms (GCM) 10K type strain sequencing project: providing services to taxonomists for standard genome sequencing and annotation.</title>
        <authorList>
            <consortium name="The Broad Institute Genomics Platform"/>
            <consortium name="The Broad Institute Genome Sequencing Center for Infectious Disease"/>
            <person name="Wu L."/>
            <person name="Ma J."/>
        </authorList>
    </citation>
    <scope>NUCLEOTIDE SEQUENCE [LARGE SCALE GENOMIC DNA]</scope>
    <source>
        <strain evidence="3">NBRC 103166</strain>
    </source>
</reference>
<dbReference type="RefSeq" id="WP_284205780.1">
    <property type="nucleotide sequence ID" value="NZ_BSPQ01000030.1"/>
</dbReference>
<proteinExistence type="predicted"/>
<dbReference type="Pfam" id="PF07254">
    <property type="entry name" value="Cpta_toxin"/>
    <property type="match status" value="1"/>
</dbReference>
<name>A0ABQ6E679_9GAMM</name>
<dbReference type="Proteomes" id="UP001157353">
    <property type="component" value="Unassembled WGS sequence"/>
</dbReference>
<evidence type="ECO:0000313" key="3">
    <source>
        <dbReference type="Proteomes" id="UP001157353"/>
    </source>
</evidence>
<dbReference type="InterPro" id="IPR009883">
    <property type="entry name" value="YgfX"/>
</dbReference>
<keyword evidence="1" id="KW-0812">Transmembrane</keyword>
<evidence type="ECO:0000256" key="1">
    <source>
        <dbReference type="SAM" id="Phobius"/>
    </source>
</evidence>
<evidence type="ECO:0000313" key="2">
    <source>
        <dbReference type="EMBL" id="GLS92655.1"/>
    </source>
</evidence>
<dbReference type="EMBL" id="BSPQ01000030">
    <property type="protein sequence ID" value="GLS92655.1"/>
    <property type="molecule type" value="Genomic_DNA"/>
</dbReference>
<feature type="transmembrane region" description="Helical" evidence="1">
    <location>
        <begin position="42"/>
        <end position="63"/>
    </location>
</feature>
<comment type="caution">
    <text evidence="2">The sequence shown here is derived from an EMBL/GenBank/DDBJ whole genome shotgun (WGS) entry which is preliminary data.</text>
</comment>
<gene>
    <name evidence="2" type="ORF">GCM10007916_37270</name>
</gene>
<organism evidence="2 3">
    <name type="scientific">Psychromonas marina</name>
    <dbReference type="NCBI Taxonomy" id="88364"/>
    <lineage>
        <taxon>Bacteria</taxon>
        <taxon>Pseudomonadati</taxon>
        <taxon>Pseudomonadota</taxon>
        <taxon>Gammaproteobacteria</taxon>
        <taxon>Alteromonadales</taxon>
        <taxon>Psychromonadaceae</taxon>
        <taxon>Psychromonas</taxon>
    </lineage>
</organism>